<dbReference type="InterPro" id="IPR003591">
    <property type="entry name" value="Leu-rich_rpt_typical-subtyp"/>
</dbReference>
<dbReference type="Pfam" id="PF14228">
    <property type="entry name" value="MOR2-PAG1_mid"/>
    <property type="match status" value="4"/>
</dbReference>
<feature type="compositionally biased region" description="Basic and acidic residues" evidence="3">
    <location>
        <begin position="1573"/>
        <end position="1582"/>
    </location>
</feature>
<dbReference type="SMART" id="SM00369">
    <property type="entry name" value="LRR_TYP"/>
    <property type="match status" value="3"/>
</dbReference>
<feature type="compositionally biased region" description="Polar residues" evidence="3">
    <location>
        <begin position="1994"/>
        <end position="2013"/>
    </location>
</feature>
<dbReference type="PANTHER" id="PTHR12295">
    <property type="entry name" value="FURRY-RELATED"/>
    <property type="match status" value="1"/>
</dbReference>
<keyword evidence="2" id="KW-0677">Repeat</keyword>
<evidence type="ECO:0000313" key="7">
    <source>
        <dbReference type="EMBL" id="KAA0708688.1"/>
    </source>
</evidence>
<evidence type="ECO:0000256" key="2">
    <source>
        <dbReference type="ARBA" id="ARBA00022737"/>
    </source>
</evidence>
<dbReference type="Proteomes" id="UP000324632">
    <property type="component" value="Chromosome 18"/>
</dbReference>
<dbReference type="InterPro" id="IPR039867">
    <property type="entry name" value="Furry/Tao3/Mor2"/>
</dbReference>
<proteinExistence type="predicted"/>
<reference evidence="7 8" key="1">
    <citation type="journal article" date="2019" name="Mol. Ecol. Resour.">
        <title>Chromosome-level genome assembly of Triplophysa tibetana, a fish adapted to the harsh high-altitude environment of the Tibetan Plateau.</title>
        <authorList>
            <person name="Yang X."/>
            <person name="Liu H."/>
            <person name="Ma Z."/>
            <person name="Zou Y."/>
            <person name="Zou M."/>
            <person name="Mao Y."/>
            <person name="Li X."/>
            <person name="Wang H."/>
            <person name="Chen T."/>
            <person name="Wang W."/>
            <person name="Yang R."/>
        </authorList>
    </citation>
    <scope>NUCLEOTIDE SEQUENCE [LARGE SCALE GENOMIC DNA]</scope>
    <source>
        <strain evidence="7">TTIB1903HZAU</strain>
        <tissue evidence="7">Muscle</tissue>
    </source>
</reference>
<feature type="domain" description="Cell morphogenesis central region" evidence="5">
    <location>
        <begin position="1445"/>
        <end position="1494"/>
    </location>
</feature>
<evidence type="ECO:0000259" key="6">
    <source>
        <dbReference type="Pfam" id="PF19421"/>
    </source>
</evidence>
<dbReference type="EMBL" id="SOYY01000018">
    <property type="protein sequence ID" value="KAA0708688.1"/>
    <property type="molecule type" value="Genomic_DNA"/>
</dbReference>
<feature type="domain" description="Cell morphogenesis central region" evidence="5">
    <location>
        <begin position="1673"/>
        <end position="1732"/>
    </location>
</feature>
<protein>
    <submittedName>
        <fullName evidence="7">Protein furry-like protein-like ALL1-fused gene from chromosome 4p12 protein</fullName>
    </submittedName>
</protein>
<feature type="domain" description="Cell morphogenesis central region" evidence="5">
    <location>
        <begin position="1234"/>
        <end position="1402"/>
    </location>
</feature>
<feature type="region of interest" description="Disordered" evidence="3">
    <location>
        <begin position="22"/>
        <end position="47"/>
    </location>
</feature>
<feature type="domain" description="Protein furry C-terminal" evidence="6">
    <location>
        <begin position="2031"/>
        <end position="2088"/>
    </location>
</feature>
<evidence type="ECO:0000259" key="5">
    <source>
        <dbReference type="Pfam" id="PF14228"/>
    </source>
</evidence>
<feature type="region of interest" description="Disordered" evidence="3">
    <location>
        <begin position="1775"/>
        <end position="1794"/>
    </location>
</feature>
<feature type="domain" description="Cell morphogenesis protein N-terminal" evidence="4">
    <location>
        <begin position="173"/>
        <end position="719"/>
    </location>
</feature>
<dbReference type="InterPro" id="IPR029473">
    <property type="entry name" value="MOR2-PAG1_mid"/>
</dbReference>
<keyword evidence="1" id="KW-0433">Leucine-rich repeat</keyword>
<dbReference type="PANTHER" id="PTHR12295:SF9">
    <property type="entry name" value="PROTEIN FURRY HOMOLOG-LIKE"/>
    <property type="match status" value="1"/>
</dbReference>
<sequence length="2832" mass="318783">MLSLQDSVFFEISIKSLLKSWSGNSSVPVSNSSVSRRGTSPSVPPSWEKRSIHPAIMSSITIDPELKPGEFVIKSLFAEFAVLAEKKIEVVMAEPLEKPLSRSLQRGEDAQFDQLISSMSSIAEHCLPSLLRTLFDWYRRQSGTEDESYEYRPRSSTKSKGDEQHRDKDFLLERRDLAIDFIFCLVSVEVLKQIPLHPVPDTLVQEVLNLAFKHFKHKEGYSGPNTGNVHIIADLYAEVIGVLAQSKFQAVRKKFITELKELRLKEQSPHVVQSIITLIMGMKFFRVKMYPVEDFEASFQFMQECAQYFLEVKDKDIKHALAGLFVEILIPVAAAVKNEVNVPCLKNFVEMLYQTTFDLSSRKKHSLALYPLVTCLLCVSQKQFFLNNWHIFLQNCLSHLKMPSNNSIRKQIETLQNKDPKMSRVALESLYRLLWVYIIRIKCESNTATHSRLLSIVTALFPKGSRSVVPRDTPLNIFVKIIQFIAQERLDFAMKEIIYDLLCVGKSHKTFTINPERMNIGLRAFLVIADSLQQKDGEPPMPTTGVILPSGNTLRVKKIFLNTTLTDEEAKGIGMSLYYPQVRKALDNILRHLDKEVGRSMSMTSVQMSNKEPEDMITGERKPKIDLFRTCVAAIPRLIPDGMSRQDLIELLAKLTIHMDEELRGLAFTTLQALMVDFPDWREDVLSGFVYFIVREVTDVHPTLLDNAVKMLLQLIVQWRQAVQSNRSHDSQSQRLIGQKSGPCLPLERSPLWTVLHVVEGLALVVLCSCRPATRRLAVNVLKEVRSLHAALGIAKGDEELAIDVMDRLSASVLESFIHLTGADQSNLLYCPSGIDLQTLAEWSSSPISHQFDVVSPSHIWVFAHVTQGQDPWVISLSSYLRQEHLPKHCPSALSYAWVFASTRLQLLSPQVDINSPINAKKVNNMSSSSDSYVGLWRNYLILCCSSATSSSSSSSSSSAPGSVRCSPPETLASTPDSGYSYDSKIISVPSPSSLFKHVVPMMRSESMDITESLVLGLGRTNPIAFRELLDELNPIIKEALERRPENMKRRRRRDVLRVQLVRIFELLADSGVISQTASSGLDGESHSLNSTLLEYVDLTRQLLEAENDKDSDTLRDIRCHFSALVANIIQNVPVHQRRSIFPQQSLRHSLFMLFSHWAGPFSIMFTPLDRYSDRNMQINRHQYCALKAMSAVLCCGPVADNVGLSSDGYLYKWLDNILDSQDRKVHQLGCEAVMLLLELNPDQSNLMFWAVDRCYTGSRRVAAGCFRAIANVFHNRDYQFDTVVLLNLILFKAADSSRDIYEVAMQLLQILEPKLFRYAHKLEIQRADGVLSPASPLPHLYSVSYYQLSEELARTYPELTLPIFSEVSQRIQTAHPGGRQVMLHYLLPWMNNVELVDFKPSTRRQEELSTTEDEEDNHEREMMMVNSRRWLRGEGWGSPHATTMILNNLMFMTAKYGDEFAWSEIENVWTTLADSWPKNLKIILHFLISMSGVNSDPSLLPYVKRVVVYLGRDKTMQLLEELMNELELTEPVCSAVTHMDNPPYYRITSSYKIPSVTSGTTSSTNTMVPGPDGHHDSKLKDSNMEDSYTHLDIYSGLNSNLNRQHHRLESRYSSSSGGSYEEEKSDTMPVYANWRLKVMDHNRPEPLPFPPTGGCWSPLIDYLPETTTPGVSLHRCNIAVILLTDLIVDHGVKVEWSSYLHLLLHSIFIGFDHQHPEVYEHCKRLLLHLLVVQGTNSSVQSLASVLLRNRELNEPRVLTVKPALQEFNLTGTTELMPEHQPSPMTDSGLSSSSTSSSISLGCSVLPHLTPTLLTEVDLSAEQDEKVKNLIEFISSRKRGPLWNHEDVSPKNPNIKSAEQLSVFLRHVVNVFKQTPSGFQLEQKLSEVALQTALSCSSRHYAGRSFQIFRALKQPLTASTLSDVLSRLVETVGDPGEEAQGFVIELLLTLEAGIDTLAETMKNYDLLTTLSQASHDPLHGTKFANNRKSTGQLNLSSGSFLHGNYSHTRSNSLRASERLGDRRRDRRPHRQSRTAAGRNGKPQVIAVTRSTSSTSSGSNSNGLRRTREKLMNVLSLCGPDSGLPKNPSELQVRVIWRENTLLLDAMPFQNLLRKYLKKSLLHILKHQSQESSTFLMTTKNLQKHYEIPLMLQVYSSAALSTYTVEGSFHLGNTIYSVSEDTGFGSWFVIWFCTDNLCQVPGGRTWQDIEDPFNRERACRLFKVSVNERWGVCKNVIFFFSFFPTFNYSNFLKHWCSVCWSYNNTATSDPTVKLSAYLPSFPDSGSPAALSGLLVIIYPKIIKIPHVLACVRFLTLMFMIRHGPHIHLPHFALGQDVNKTIDSCYFSLVHLSELFHMHSLKSTGCTEELFRRLFDASAKEGFRFTSSAHFNAKQTPLRVHVTRQHVCAAQRLFEVPCLCLGRTTLSSFSGLSTRGEVRVDLRQNGFQLRPVNKYSCRLSLCKKHSSLSFNPIKILTQFSFTGSCKLIVGKHGSLVHGEYQVNLLPLLGRARRASAAQGENDRAEGQQHERKDSKVLKIYGENGSAKSPAGVNAVLKVLTTKDNGSSVARNPAMDGFSSSDTLRASTVKLRSPVSALEGASACWYTFNSHFFALLTSQDLKAIPLLEELHLPGNKLSSLLADLLKDVPNLHTIDLTDNELQELPSQVFHHAPLLNLNRLEIVPPTVFQGLDRLEFVDLHENRLKFLSPGTLDINTIQNHYSSPTRLHFMTPATETITLGYQLMDKLAETCEANLLRGVGIPPPVLALGRGRPLRGGTIERVGVAVPEPWLDMTFIGCRRARGDGAAGVLNLLEEGTAGQRKSQDEKERQMENVV</sequence>
<dbReference type="InterPro" id="IPR045842">
    <property type="entry name" value="Fry_C"/>
</dbReference>
<dbReference type="InterPro" id="IPR032675">
    <property type="entry name" value="LRR_dom_sf"/>
</dbReference>
<evidence type="ECO:0000313" key="8">
    <source>
        <dbReference type="Proteomes" id="UP000324632"/>
    </source>
</evidence>
<evidence type="ECO:0000256" key="3">
    <source>
        <dbReference type="SAM" id="MobiDB-lite"/>
    </source>
</evidence>
<feature type="region of interest" description="Disordered" evidence="3">
    <location>
        <begin position="950"/>
        <end position="977"/>
    </location>
</feature>
<feature type="region of interest" description="Disordered" evidence="3">
    <location>
        <begin position="1557"/>
        <end position="1582"/>
    </location>
</feature>
<feature type="compositionally biased region" description="Low complexity" evidence="3">
    <location>
        <begin position="1557"/>
        <end position="1567"/>
    </location>
</feature>
<dbReference type="SUPFAM" id="SSF48371">
    <property type="entry name" value="ARM repeat"/>
    <property type="match status" value="2"/>
</dbReference>
<dbReference type="Pfam" id="PF14222">
    <property type="entry name" value="MOR2-PAG1_N"/>
    <property type="match status" value="1"/>
</dbReference>
<dbReference type="GO" id="GO:0005938">
    <property type="term" value="C:cell cortex"/>
    <property type="evidence" value="ECO:0007669"/>
    <property type="project" value="TreeGrafter"/>
</dbReference>
<keyword evidence="8" id="KW-1185">Reference proteome</keyword>
<accession>A0A5A9NH46</accession>
<dbReference type="InterPro" id="IPR025614">
    <property type="entry name" value="Cell_morpho_N"/>
</dbReference>
<feature type="region of interest" description="Disordered" evidence="3">
    <location>
        <begin position="146"/>
        <end position="165"/>
    </location>
</feature>
<name>A0A5A9NH46_9TELE</name>
<feature type="compositionally biased region" description="Low complexity" evidence="3">
    <location>
        <begin position="950"/>
        <end position="960"/>
    </location>
</feature>
<dbReference type="GO" id="GO:0000902">
    <property type="term" value="P:cell morphogenesis"/>
    <property type="evidence" value="ECO:0007669"/>
    <property type="project" value="InterPro"/>
</dbReference>
<dbReference type="Pfam" id="PF19421">
    <property type="entry name" value="Fry_C"/>
    <property type="match status" value="1"/>
</dbReference>
<dbReference type="SUPFAM" id="SSF52058">
    <property type="entry name" value="L domain-like"/>
    <property type="match status" value="1"/>
</dbReference>
<dbReference type="Gene3D" id="3.80.10.10">
    <property type="entry name" value="Ribonuclease Inhibitor"/>
    <property type="match status" value="1"/>
</dbReference>
<dbReference type="GO" id="GO:0031175">
    <property type="term" value="P:neuron projection development"/>
    <property type="evidence" value="ECO:0007669"/>
    <property type="project" value="TreeGrafter"/>
</dbReference>
<evidence type="ECO:0000259" key="4">
    <source>
        <dbReference type="Pfam" id="PF14222"/>
    </source>
</evidence>
<gene>
    <name evidence="7" type="ORF">E1301_Tti008058</name>
</gene>
<comment type="caution">
    <text evidence="7">The sequence shown here is derived from an EMBL/GenBank/DDBJ whole genome shotgun (WGS) entry which is preliminary data.</text>
</comment>
<feature type="compositionally biased region" description="Low complexity" evidence="3">
    <location>
        <begin position="22"/>
        <end position="35"/>
    </location>
</feature>
<feature type="region of interest" description="Disordered" evidence="3">
    <location>
        <begin position="1994"/>
        <end position="2065"/>
    </location>
</feature>
<feature type="domain" description="Cell morphogenesis central region" evidence="5">
    <location>
        <begin position="1821"/>
        <end position="1935"/>
    </location>
</feature>
<evidence type="ECO:0000256" key="1">
    <source>
        <dbReference type="ARBA" id="ARBA00022614"/>
    </source>
</evidence>
<dbReference type="GO" id="GO:0030427">
    <property type="term" value="C:site of polarized growth"/>
    <property type="evidence" value="ECO:0007669"/>
    <property type="project" value="TreeGrafter"/>
</dbReference>
<organism evidence="7 8">
    <name type="scientific">Triplophysa tibetana</name>
    <dbReference type="NCBI Taxonomy" id="1572043"/>
    <lineage>
        <taxon>Eukaryota</taxon>
        <taxon>Metazoa</taxon>
        <taxon>Chordata</taxon>
        <taxon>Craniata</taxon>
        <taxon>Vertebrata</taxon>
        <taxon>Euteleostomi</taxon>
        <taxon>Actinopterygii</taxon>
        <taxon>Neopterygii</taxon>
        <taxon>Teleostei</taxon>
        <taxon>Ostariophysi</taxon>
        <taxon>Cypriniformes</taxon>
        <taxon>Nemacheilidae</taxon>
        <taxon>Triplophysa</taxon>
    </lineage>
</organism>
<dbReference type="InterPro" id="IPR016024">
    <property type="entry name" value="ARM-type_fold"/>
</dbReference>
<feature type="compositionally biased region" description="Low complexity" evidence="3">
    <location>
        <begin position="2048"/>
        <end position="2063"/>
    </location>
</feature>